<evidence type="ECO:0000256" key="3">
    <source>
        <dbReference type="ARBA" id="ARBA00022829"/>
    </source>
</evidence>
<dbReference type="SUPFAM" id="SSF109709">
    <property type="entry name" value="KorB DNA-binding domain-like"/>
    <property type="match status" value="1"/>
</dbReference>
<comment type="similarity">
    <text evidence="1">Belongs to the ParB family.</text>
</comment>
<keyword evidence="8" id="KW-1185">Reference proteome</keyword>
<dbReference type="InterPro" id="IPR004437">
    <property type="entry name" value="ParB/RepB/Spo0J"/>
</dbReference>
<reference evidence="7" key="1">
    <citation type="submission" date="2021-11" db="EMBL/GenBank/DDBJ databases">
        <title>Legionella maioricencis sp. nov., a new species isolated from hot water samples in Mallorca.</title>
        <authorList>
            <person name="Crespi S."/>
            <person name="Drasar V."/>
            <person name="Salva-Serra F."/>
            <person name="Jaen-Luchoro D."/>
            <person name="Pineiro-Iglesias B."/>
            <person name="Aliaga F."/>
            <person name="Fernandez-Juarez V."/>
            <person name="Coll G."/>
            <person name="Moore E.R.B."/>
            <person name="Bennasar-Figueras A."/>
        </authorList>
    </citation>
    <scope>NUCLEOTIDE SEQUENCE</scope>
    <source>
        <strain evidence="7">HCPI-6</strain>
    </source>
</reference>
<dbReference type="InterPro" id="IPR003115">
    <property type="entry name" value="ParB_N"/>
</dbReference>
<keyword evidence="3" id="KW-0159">Chromosome partition</keyword>
<evidence type="ECO:0000256" key="2">
    <source>
        <dbReference type="ARBA" id="ARBA00022372"/>
    </source>
</evidence>
<comment type="caution">
    <text evidence="7">The sequence shown here is derived from an EMBL/GenBank/DDBJ whole genome shotgun (WGS) entry which is preliminary data.</text>
</comment>
<dbReference type="Proteomes" id="UP001139721">
    <property type="component" value="Unassembled WGS sequence"/>
</dbReference>
<dbReference type="CDD" id="cd16393">
    <property type="entry name" value="SPO0J_N"/>
    <property type="match status" value="1"/>
</dbReference>
<dbReference type="SUPFAM" id="SSF110849">
    <property type="entry name" value="ParB/Sulfiredoxin"/>
    <property type="match status" value="1"/>
</dbReference>
<sequence>MPTEFIYLPIEHLQAGQYQPRQDFNSVALQELAQSIAAQGLIEPLVVRSIAKQRYEIIAGERRWRAAKLAGLKEIPCLVGEYTDKQACALTLIENIQRQDLNLIEEASGYRRLMDEFHYQQDEIAVLVGKSRSHIANILRLLTLTESVKTFIRDQILSLGHARVLVGLNPEQQEWFANQTIEEQWSVRQLEQAIKSYKNQYQEVPKNAKKDRDIERLQTILSEQVGAPVQIVNDNEEGGWLQVKFFNNDTLAGLLERLGLRYD</sequence>
<dbReference type="Pfam" id="PF02195">
    <property type="entry name" value="ParB_N"/>
    <property type="match status" value="1"/>
</dbReference>
<dbReference type="GO" id="GO:0005694">
    <property type="term" value="C:chromosome"/>
    <property type="evidence" value="ECO:0007669"/>
    <property type="project" value="TreeGrafter"/>
</dbReference>
<gene>
    <name evidence="7" type="ORF">LOX96_11895</name>
</gene>
<dbReference type="AlphaFoldDB" id="A0A9X2D236"/>
<evidence type="ECO:0000256" key="5">
    <source>
        <dbReference type="ARBA" id="ARBA00025472"/>
    </source>
</evidence>
<feature type="domain" description="ParB-like N-terminal" evidence="6">
    <location>
        <begin position="6"/>
        <end position="96"/>
    </location>
</feature>
<comment type="function">
    <text evidence="5">Involved in chromosome partition. Localize to both poles of the predivisional cell following completion of DNA replication. Binds to the DNA origin of replication.</text>
</comment>
<dbReference type="PANTHER" id="PTHR33375">
    <property type="entry name" value="CHROMOSOME-PARTITIONING PROTEIN PARB-RELATED"/>
    <property type="match status" value="1"/>
</dbReference>
<proteinExistence type="inferred from homology"/>
<dbReference type="NCBIfam" id="TIGR00180">
    <property type="entry name" value="parB_part"/>
    <property type="match status" value="1"/>
</dbReference>
<dbReference type="GO" id="GO:0003677">
    <property type="term" value="F:DNA binding"/>
    <property type="evidence" value="ECO:0007669"/>
    <property type="project" value="UniProtKB-KW"/>
</dbReference>
<dbReference type="RefSeq" id="WP_250422003.1">
    <property type="nucleotide sequence ID" value="NZ_JAJKBJ010000014.1"/>
</dbReference>
<evidence type="ECO:0000313" key="7">
    <source>
        <dbReference type="EMBL" id="MCL9684798.1"/>
    </source>
</evidence>
<dbReference type="InterPro" id="IPR057240">
    <property type="entry name" value="ParB_dimer_C"/>
</dbReference>
<dbReference type="GO" id="GO:0045881">
    <property type="term" value="P:positive regulation of sporulation resulting in formation of a cellular spore"/>
    <property type="evidence" value="ECO:0007669"/>
    <property type="project" value="TreeGrafter"/>
</dbReference>
<dbReference type="Pfam" id="PF23552">
    <property type="entry name" value="ParB_C"/>
    <property type="match status" value="1"/>
</dbReference>
<dbReference type="Gene3D" id="1.10.10.2830">
    <property type="match status" value="1"/>
</dbReference>
<evidence type="ECO:0000256" key="4">
    <source>
        <dbReference type="ARBA" id="ARBA00023125"/>
    </source>
</evidence>
<dbReference type="FunFam" id="3.90.1530.30:FF:000001">
    <property type="entry name" value="Chromosome partitioning protein ParB"/>
    <property type="match status" value="1"/>
</dbReference>
<name>A0A9X2D236_9GAMM</name>
<dbReference type="FunFam" id="1.10.10.2830:FF:000001">
    <property type="entry name" value="Chromosome partitioning protein ParB"/>
    <property type="match status" value="1"/>
</dbReference>
<dbReference type="Pfam" id="PF17762">
    <property type="entry name" value="HTH_ParB"/>
    <property type="match status" value="1"/>
</dbReference>
<accession>A0A9X2D236</accession>
<dbReference type="PANTHER" id="PTHR33375:SF1">
    <property type="entry name" value="CHROMOSOME-PARTITIONING PROTEIN PARB-RELATED"/>
    <property type="match status" value="1"/>
</dbReference>
<evidence type="ECO:0000256" key="1">
    <source>
        <dbReference type="ARBA" id="ARBA00006295"/>
    </source>
</evidence>
<evidence type="ECO:0000259" key="6">
    <source>
        <dbReference type="SMART" id="SM00470"/>
    </source>
</evidence>
<protein>
    <recommendedName>
        <fullName evidence="2">Probable chromosome-partitioning protein ParB</fullName>
    </recommendedName>
</protein>
<dbReference type="InterPro" id="IPR036086">
    <property type="entry name" value="ParB/Sulfiredoxin_sf"/>
</dbReference>
<dbReference type="InterPro" id="IPR050336">
    <property type="entry name" value="Chromosome_partition/occlusion"/>
</dbReference>
<dbReference type="EMBL" id="JAJKBJ010000014">
    <property type="protein sequence ID" value="MCL9684798.1"/>
    <property type="molecule type" value="Genomic_DNA"/>
</dbReference>
<evidence type="ECO:0000313" key="8">
    <source>
        <dbReference type="Proteomes" id="UP001139721"/>
    </source>
</evidence>
<dbReference type="Gene3D" id="3.90.1530.30">
    <property type="match status" value="1"/>
</dbReference>
<dbReference type="GO" id="GO:0007059">
    <property type="term" value="P:chromosome segregation"/>
    <property type="evidence" value="ECO:0007669"/>
    <property type="project" value="UniProtKB-KW"/>
</dbReference>
<organism evidence="7 8">
    <name type="scientific">Legionella maioricensis</name>
    <dbReference type="NCBI Taxonomy" id="2896528"/>
    <lineage>
        <taxon>Bacteria</taxon>
        <taxon>Pseudomonadati</taxon>
        <taxon>Pseudomonadota</taxon>
        <taxon>Gammaproteobacteria</taxon>
        <taxon>Legionellales</taxon>
        <taxon>Legionellaceae</taxon>
        <taxon>Legionella</taxon>
    </lineage>
</organism>
<keyword evidence="4" id="KW-0238">DNA-binding</keyword>
<dbReference type="SMART" id="SM00470">
    <property type="entry name" value="ParB"/>
    <property type="match status" value="1"/>
</dbReference>
<dbReference type="InterPro" id="IPR041468">
    <property type="entry name" value="HTH_ParB/Spo0J"/>
</dbReference>